<dbReference type="SMART" id="SM00332">
    <property type="entry name" value="PP2Cc"/>
    <property type="match status" value="1"/>
</dbReference>
<name>A0A370WWK9_9GAMM</name>
<dbReference type="AlphaFoldDB" id="A0A370WWK9"/>
<sequence length="233" mass="25408">MIEFGHGTHVGLRRTRNEDTYYADATLGLFLVADGMGGHQHGEVASALARDTIVASVRSGKTLAEAIHDAAARLLEHAQRFDDALPMGTTIAAIRISEQDYEVAWVGDSRIYLLKNDLRQISHDHSLVRQLVESGVIDEAQAKRHPQRNILTQALGITALDQLHISLAKGRLEPSMSFLLCSDGLTEEVNDSAIAQIIRRHDLATQECLDHLLLAALDGGGSDNITAILARIH</sequence>
<dbReference type="EMBL" id="QRBE01000008">
    <property type="protein sequence ID" value="RDS80446.1"/>
    <property type="molecule type" value="Genomic_DNA"/>
</dbReference>
<evidence type="ECO:0000259" key="1">
    <source>
        <dbReference type="PROSITE" id="PS51746"/>
    </source>
</evidence>
<dbReference type="InterPro" id="IPR001932">
    <property type="entry name" value="PPM-type_phosphatase-like_dom"/>
</dbReference>
<organism evidence="2 3">
    <name type="scientific">Dyella monticola</name>
    <dbReference type="NCBI Taxonomy" id="1927958"/>
    <lineage>
        <taxon>Bacteria</taxon>
        <taxon>Pseudomonadati</taxon>
        <taxon>Pseudomonadota</taxon>
        <taxon>Gammaproteobacteria</taxon>
        <taxon>Lysobacterales</taxon>
        <taxon>Rhodanobacteraceae</taxon>
        <taxon>Dyella</taxon>
    </lineage>
</organism>
<comment type="caution">
    <text evidence="2">The sequence shown here is derived from an EMBL/GenBank/DDBJ whole genome shotgun (WGS) entry which is preliminary data.</text>
</comment>
<dbReference type="InterPro" id="IPR015655">
    <property type="entry name" value="PP2C"/>
</dbReference>
<protein>
    <submittedName>
        <fullName evidence="2">Serine/threonine-protein phosphatase</fullName>
    </submittedName>
</protein>
<evidence type="ECO:0000313" key="3">
    <source>
        <dbReference type="Proteomes" id="UP000254258"/>
    </source>
</evidence>
<evidence type="ECO:0000313" key="2">
    <source>
        <dbReference type="EMBL" id="RDS80446.1"/>
    </source>
</evidence>
<proteinExistence type="predicted"/>
<dbReference type="OrthoDB" id="9801841at2"/>
<dbReference type="Pfam" id="PF13672">
    <property type="entry name" value="PP2C_2"/>
    <property type="match status" value="1"/>
</dbReference>
<dbReference type="PROSITE" id="PS51746">
    <property type="entry name" value="PPM_2"/>
    <property type="match status" value="1"/>
</dbReference>
<reference evidence="2 3" key="1">
    <citation type="submission" date="2018-07" db="EMBL/GenBank/DDBJ databases">
        <title>Dyella monticola sp. nov. and Dyella psychrodurans sp. nov. isolated from monsoon evergreen broad-leaved forest soil of Dinghu Mountain, China.</title>
        <authorList>
            <person name="Gao Z."/>
            <person name="Qiu L."/>
        </authorList>
    </citation>
    <scope>NUCLEOTIDE SEQUENCE [LARGE SCALE GENOMIC DNA]</scope>
    <source>
        <strain evidence="2 3">4G-K06</strain>
    </source>
</reference>
<dbReference type="SMART" id="SM00331">
    <property type="entry name" value="PP2C_SIG"/>
    <property type="match status" value="1"/>
</dbReference>
<accession>A0A370WWK9</accession>
<dbReference type="CDD" id="cd00143">
    <property type="entry name" value="PP2Cc"/>
    <property type="match status" value="1"/>
</dbReference>
<feature type="domain" description="PPM-type phosphatase" evidence="1">
    <location>
        <begin position="3"/>
        <end position="232"/>
    </location>
</feature>
<keyword evidence="3" id="KW-1185">Reference proteome</keyword>
<dbReference type="RefSeq" id="WP_115496108.1">
    <property type="nucleotide sequence ID" value="NZ_QRBE01000008.1"/>
</dbReference>
<dbReference type="InterPro" id="IPR036457">
    <property type="entry name" value="PPM-type-like_dom_sf"/>
</dbReference>
<dbReference type="PANTHER" id="PTHR47992">
    <property type="entry name" value="PROTEIN PHOSPHATASE"/>
    <property type="match status" value="1"/>
</dbReference>
<dbReference type="GO" id="GO:0004722">
    <property type="term" value="F:protein serine/threonine phosphatase activity"/>
    <property type="evidence" value="ECO:0007669"/>
    <property type="project" value="InterPro"/>
</dbReference>
<dbReference type="Gene3D" id="3.60.40.10">
    <property type="entry name" value="PPM-type phosphatase domain"/>
    <property type="match status" value="1"/>
</dbReference>
<gene>
    <name evidence="2" type="ORF">DWU98_13525</name>
</gene>
<dbReference type="Proteomes" id="UP000254258">
    <property type="component" value="Unassembled WGS sequence"/>
</dbReference>
<dbReference type="SUPFAM" id="SSF81606">
    <property type="entry name" value="PP2C-like"/>
    <property type="match status" value="1"/>
</dbReference>